<gene>
    <name evidence="1" type="ORF">DWZ12_05335</name>
</gene>
<name>A0A411ZSU6_9FIRM</name>
<accession>A0A411ZSU6</accession>
<dbReference type="Proteomes" id="UP000283585">
    <property type="component" value="Unassembled WGS sequence"/>
</dbReference>
<dbReference type="EMBL" id="QRSS01000005">
    <property type="protein sequence ID" value="RGQ05892.1"/>
    <property type="molecule type" value="Genomic_DNA"/>
</dbReference>
<comment type="caution">
    <text evidence="1">The sequence shown here is derived from an EMBL/GenBank/DDBJ whole genome shotgun (WGS) entry which is preliminary data.</text>
</comment>
<sequence>MTDKEKDYNVADIMELIKISNEFIERNRKVYKRLAAGIPTQEILDALIPELISLYGNYVMQIVQYKTSLSRITLAILTSSDYSADVHTPIYRQRQDIAEKYNDLYGADTLIIVEYRYEPVRNSKVHSSVTDMIRKGNVIWEKEEDDK</sequence>
<proteinExistence type="predicted"/>
<reference evidence="1 2" key="1">
    <citation type="submission" date="2018-08" db="EMBL/GenBank/DDBJ databases">
        <title>A genome reference for cultivated species of the human gut microbiota.</title>
        <authorList>
            <person name="Zou Y."/>
            <person name="Xue W."/>
            <person name="Luo G."/>
        </authorList>
    </citation>
    <scope>NUCLEOTIDE SEQUENCE [LARGE SCALE GENOMIC DNA]</scope>
    <source>
        <strain evidence="1 2">AF29-2BH</strain>
    </source>
</reference>
<protein>
    <submittedName>
        <fullName evidence="1">Uncharacterized protein</fullName>
    </submittedName>
</protein>
<organism evidence="1 2">
    <name type="scientific">Blautia obeum</name>
    <dbReference type="NCBI Taxonomy" id="40520"/>
    <lineage>
        <taxon>Bacteria</taxon>
        <taxon>Bacillati</taxon>
        <taxon>Bacillota</taxon>
        <taxon>Clostridia</taxon>
        <taxon>Lachnospirales</taxon>
        <taxon>Lachnospiraceae</taxon>
        <taxon>Blautia</taxon>
    </lineage>
</organism>
<evidence type="ECO:0000313" key="2">
    <source>
        <dbReference type="Proteomes" id="UP000283585"/>
    </source>
</evidence>
<evidence type="ECO:0000313" key="1">
    <source>
        <dbReference type="EMBL" id="RGQ05892.1"/>
    </source>
</evidence>
<dbReference type="AlphaFoldDB" id="A0A411ZSU6"/>
<dbReference type="RefSeq" id="WP_118044494.1">
    <property type="nucleotide sequence ID" value="NZ_QRSS01000005.1"/>
</dbReference>